<evidence type="ECO:0000256" key="3">
    <source>
        <dbReference type="ARBA" id="ARBA00011164"/>
    </source>
</evidence>
<dbReference type="AlphaFoldDB" id="A0A7D6ZV27"/>
<protein>
    <recommendedName>
        <fullName evidence="4 18">Cytochrome c oxidase subunit 2</fullName>
    </recommendedName>
</protein>
<evidence type="ECO:0000256" key="1">
    <source>
        <dbReference type="ARBA" id="ARBA00004448"/>
    </source>
</evidence>
<keyword evidence="11" id="KW-1278">Translocase</keyword>
<evidence type="ECO:0000313" key="22">
    <source>
        <dbReference type="EMBL" id="QLY90086.1"/>
    </source>
</evidence>
<sequence length="223" mass="26402">MWYPIMFMDSNSPMMEHLIFFHDHTLMILTMIVILIFYNMSMMLKNKLMNKFLLQNHTLELMWTISPSITLIFIAFPSLKLLYMTDELKTPLITLKTIGHQWYWSYEYSDFKDIKFDSYMKNSNQLRLLDVDNRLILPMKTQIRNLITATDVLHSWTIPSLGVKTDATPGRMNQLNLYLNSPGLFYGQCSEICGMNHSFMPIMLESISMKIFINWIKNYSLYT</sequence>
<evidence type="ECO:0000256" key="6">
    <source>
        <dbReference type="ARBA" id="ARBA00022660"/>
    </source>
</evidence>
<keyword evidence="12 18" id="KW-0249">Electron transport</keyword>
<dbReference type="Pfam" id="PF02790">
    <property type="entry name" value="COX2_TM"/>
    <property type="match status" value="1"/>
</dbReference>
<keyword evidence="15 18" id="KW-0496">Mitochondrion</keyword>
<keyword evidence="6 18" id="KW-0679">Respiratory chain</keyword>
<feature type="domain" description="Cytochrome oxidase subunit II transmembrane region profile" evidence="21">
    <location>
        <begin position="1"/>
        <end position="89"/>
    </location>
</feature>
<evidence type="ECO:0000256" key="11">
    <source>
        <dbReference type="ARBA" id="ARBA00022967"/>
    </source>
</evidence>
<keyword evidence="8 18" id="KW-0479">Metal-binding</keyword>
<name>A0A7D6ZV27_9NEOP</name>
<dbReference type="SUPFAM" id="SSF81464">
    <property type="entry name" value="Cytochrome c oxidase subunit II-like, transmembrane region"/>
    <property type="match status" value="1"/>
</dbReference>
<dbReference type="GO" id="GO:0005743">
    <property type="term" value="C:mitochondrial inner membrane"/>
    <property type="evidence" value="ECO:0007669"/>
    <property type="project" value="UniProtKB-SubCell"/>
</dbReference>
<dbReference type="PRINTS" id="PR01166">
    <property type="entry name" value="CYCOXIDASEII"/>
</dbReference>
<dbReference type="Gene3D" id="1.10.287.90">
    <property type="match status" value="1"/>
</dbReference>
<dbReference type="InterPro" id="IPR008972">
    <property type="entry name" value="Cupredoxin"/>
</dbReference>
<evidence type="ECO:0000256" key="4">
    <source>
        <dbReference type="ARBA" id="ARBA00015946"/>
    </source>
</evidence>
<dbReference type="Pfam" id="PF00116">
    <property type="entry name" value="COX2"/>
    <property type="match status" value="1"/>
</dbReference>
<evidence type="ECO:0000256" key="18">
    <source>
        <dbReference type="RuleBase" id="RU000457"/>
    </source>
</evidence>
<evidence type="ECO:0000256" key="14">
    <source>
        <dbReference type="ARBA" id="ARBA00023008"/>
    </source>
</evidence>
<evidence type="ECO:0000256" key="12">
    <source>
        <dbReference type="ARBA" id="ARBA00022982"/>
    </source>
</evidence>
<evidence type="ECO:0000256" key="13">
    <source>
        <dbReference type="ARBA" id="ARBA00022989"/>
    </source>
</evidence>
<dbReference type="GO" id="GO:0042773">
    <property type="term" value="P:ATP synthesis coupled electron transport"/>
    <property type="evidence" value="ECO:0007669"/>
    <property type="project" value="TreeGrafter"/>
</dbReference>
<keyword evidence="5 18" id="KW-0813">Transport</keyword>
<dbReference type="InterPro" id="IPR045187">
    <property type="entry name" value="CcO_II"/>
</dbReference>
<dbReference type="GO" id="GO:0004129">
    <property type="term" value="F:cytochrome-c oxidase activity"/>
    <property type="evidence" value="ECO:0007669"/>
    <property type="project" value="UniProtKB-EC"/>
</dbReference>
<evidence type="ECO:0000259" key="21">
    <source>
        <dbReference type="PROSITE" id="PS50999"/>
    </source>
</evidence>
<gene>
    <name evidence="22" type="primary">cox2</name>
</gene>
<keyword evidence="16 18" id="KW-0472">Membrane</keyword>
<proteinExistence type="inferred from homology"/>
<feature type="transmembrane region" description="Helical" evidence="19">
    <location>
        <begin position="20"/>
        <end position="40"/>
    </location>
</feature>
<dbReference type="EMBL" id="MT584152">
    <property type="protein sequence ID" value="QLY90086.1"/>
    <property type="molecule type" value="Genomic_DNA"/>
</dbReference>
<dbReference type="FunFam" id="2.60.40.420:FF:000001">
    <property type="entry name" value="Cytochrome c oxidase subunit 2"/>
    <property type="match status" value="1"/>
</dbReference>
<dbReference type="InterPro" id="IPR034210">
    <property type="entry name" value="CcO_II_C"/>
</dbReference>
<dbReference type="PROSITE" id="PS00078">
    <property type="entry name" value="COX2"/>
    <property type="match status" value="1"/>
</dbReference>
<feature type="transmembrane region" description="Helical" evidence="19">
    <location>
        <begin position="61"/>
        <end position="83"/>
    </location>
</feature>
<reference evidence="22" key="1">
    <citation type="submission" date="2020-06" db="EMBL/GenBank/DDBJ databases">
        <title>DNAmark Project.</title>
        <authorList>
            <person name="Leerhoei F."/>
        </authorList>
    </citation>
    <scope>NUCLEOTIDE SEQUENCE</scope>
    <source>
        <strain evidence="22">DM551</strain>
    </source>
</reference>
<geneLocation type="mitochondrion" evidence="22"/>
<evidence type="ECO:0000256" key="9">
    <source>
        <dbReference type="ARBA" id="ARBA00022792"/>
    </source>
</evidence>
<feature type="domain" description="Cytochrome oxidase subunit II copper A binding" evidence="20">
    <location>
        <begin position="90"/>
        <end position="218"/>
    </location>
</feature>
<dbReference type="SUPFAM" id="SSF49503">
    <property type="entry name" value="Cupredoxins"/>
    <property type="match status" value="1"/>
</dbReference>
<organism evidence="22">
    <name type="scientific">Ylodes simulans</name>
    <dbReference type="NCBI Taxonomy" id="2719101"/>
    <lineage>
        <taxon>Eukaryota</taxon>
        <taxon>Metazoa</taxon>
        <taxon>Ecdysozoa</taxon>
        <taxon>Arthropoda</taxon>
        <taxon>Hexapoda</taxon>
        <taxon>Insecta</taxon>
        <taxon>Pterygota</taxon>
        <taxon>Neoptera</taxon>
        <taxon>Endopterygota</taxon>
        <taxon>Trichoptera</taxon>
        <taxon>Integripalpia</taxon>
        <taxon>Brevitentoria</taxon>
        <taxon>Leptoceroidea</taxon>
        <taxon>Leptoceridae</taxon>
        <taxon>Leptocerinae</taxon>
        <taxon>Triaenodini</taxon>
        <taxon>Ylodes</taxon>
    </lineage>
</organism>
<evidence type="ECO:0000256" key="17">
    <source>
        <dbReference type="ARBA" id="ARBA00049512"/>
    </source>
</evidence>
<dbReference type="InterPro" id="IPR002429">
    <property type="entry name" value="CcO_II-like_C"/>
</dbReference>
<evidence type="ECO:0000256" key="19">
    <source>
        <dbReference type="SAM" id="Phobius"/>
    </source>
</evidence>
<accession>A0A7D6ZV27</accession>
<keyword evidence="7 18" id="KW-0812">Transmembrane</keyword>
<evidence type="ECO:0000256" key="16">
    <source>
        <dbReference type="ARBA" id="ARBA00023136"/>
    </source>
</evidence>
<dbReference type="PROSITE" id="PS50999">
    <property type="entry name" value="COX2_TM"/>
    <property type="match status" value="1"/>
</dbReference>
<comment type="subcellular location">
    <subcellularLocation>
        <location evidence="1 18">Mitochondrion inner membrane</location>
        <topology evidence="1 18">Multi-pass membrane protein</topology>
    </subcellularLocation>
</comment>
<keyword evidence="13 19" id="KW-1133">Transmembrane helix</keyword>
<dbReference type="PANTHER" id="PTHR22888">
    <property type="entry name" value="CYTOCHROME C OXIDASE, SUBUNIT II"/>
    <property type="match status" value="1"/>
</dbReference>
<dbReference type="PROSITE" id="PS50857">
    <property type="entry name" value="COX2_CUA"/>
    <property type="match status" value="1"/>
</dbReference>
<dbReference type="CDD" id="cd13912">
    <property type="entry name" value="CcO_II_C"/>
    <property type="match status" value="1"/>
</dbReference>
<dbReference type="GO" id="GO:0005507">
    <property type="term" value="F:copper ion binding"/>
    <property type="evidence" value="ECO:0007669"/>
    <property type="project" value="InterPro"/>
</dbReference>
<comment type="catalytic activity">
    <reaction evidence="17">
        <text>4 Fe(II)-[cytochrome c] + O2 + 8 H(+)(in) = 4 Fe(III)-[cytochrome c] + 2 H2O + 4 H(+)(out)</text>
        <dbReference type="Rhea" id="RHEA:11436"/>
        <dbReference type="Rhea" id="RHEA-COMP:10350"/>
        <dbReference type="Rhea" id="RHEA-COMP:14399"/>
        <dbReference type="ChEBI" id="CHEBI:15377"/>
        <dbReference type="ChEBI" id="CHEBI:15378"/>
        <dbReference type="ChEBI" id="CHEBI:15379"/>
        <dbReference type="ChEBI" id="CHEBI:29033"/>
        <dbReference type="ChEBI" id="CHEBI:29034"/>
        <dbReference type="EC" id="7.1.1.9"/>
    </reaction>
    <physiologicalReaction direction="left-to-right" evidence="17">
        <dbReference type="Rhea" id="RHEA:11437"/>
    </physiologicalReaction>
</comment>
<comment type="function">
    <text evidence="18">Component of the cytochrome c oxidase, the last enzyme in the mitochondrial electron transport chain which drives oxidative phosphorylation. The respiratory chain contains 3 multisubunit complexes succinate dehydrogenase (complex II, CII), ubiquinol-cytochrome c oxidoreductase (cytochrome b-c1 complex, complex III, CIII) and cytochrome c oxidase (complex IV, CIV), that cooperate to transfer electrons derived from NADH and succinate to molecular oxygen, creating an electrochemical gradient over the inner membrane that drives transmembrane transport and the ATP synthase. Cytochrome c oxidase is the component of the respiratory chain that catalyzes the reduction of oxygen to water. Electrons originating from reduced cytochrome c in the intermembrane space (IMS) are transferred via the dinuclear copper A center (CU(A)) of subunit 2 and heme A of subunit 1 to the active site in subunit 1, a binuclear center (BNC) formed by heme A3 and copper B (CU(B)). The BNC reduces molecular oxygen to 2 water molecules using 4 electrons from cytochrome c in the IMS and 4 protons from the mitochondrial matrix.</text>
</comment>
<keyword evidence="9 18" id="KW-0999">Mitochondrion inner membrane</keyword>
<dbReference type="InterPro" id="IPR036257">
    <property type="entry name" value="Cyt_c_oxidase_su2_TM_sf"/>
</dbReference>
<evidence type="ECO:0000259" key="20">
    <source>
        <dbReference type="PROSITE" id="PS50857"/>
    </source>
</evidence>
<dbReference type="Gene3D" id="2.60.40.420">
    <property type="entry name" value="Cupredoxins - blue copper proteins"/>
    <property type="match status" value="1"/>
</dbReference>
<evidence type="ECO:0000256" key="8">
    <source>
        <dbReference type="ARBA" id="ARBA00022723"/>
    </source>
</evidence>
<evidence type="ECO:0000256" key="7">
    <source>
        <dbReference type="ARBA" id="ARBA00022692"/>
    </source>
</evidence>
<keyword evidence="10" id="KW-0460">Magnesium</keyword>
<evidence type="ECO:0000256" key="5">
    <source>
        <dbReference type="ARBA" id="ARBA00022448"/>
    </source>
</evidence>
<comment type="subunit">
    <text evidence="3">Component of the cytochrome c oxidase (complex IV, CIV), a multisubunit enzyme composed of a catalytic core of 3 subunits and several supernumerary subunits. The complex exists as a monomer or a dimer and forms supercomplexes (SCs) in the inner mitochondrial membrane with ubiquinol-cytochrome c oxidoreductase (cytochrome b-c1 complex, complex III, CIII).</text>
</comment>
<comment type="cofactor">
    <cofactor evidence="18">
        <name>Cu cation</name>
        <dbReference type="ChEBI" id="CHEBI:23378"/>
    </cofactor>
    <text evidence="18">Binds a copper A center.</text>
</comment>
<dbReference type="PANTHER" id="PTHR22888:SF9">
    <property type="entry name" value="CYTOCHROME C OXIDASE SUBUNIT 2"/>
    <property type="match status" value="1"/>
</dbReference>
<dbReference type="InterPro" id="IPR001505">
    <property type="entry name" value="Copper_CuA"/>
</dbReference>
<evidence type="ECO:0000256" key="10">
    <source>
        <dbReference type="ARBA" id="ARBA00022842"/>
    </source>
</evidence>
<keyword evidence="14 18" id="KW-0186">Copper</keyword>
<comment type="similarity">
    <text evidence="2 18">Belongs to the cytochrome c oxidase subunit 2 family.</text>
</comment>
<evidence type="ECO:0000256" key="15">
    <source>
        <dbReference type="ARBA" id="ARBA00023128"/>
    </source>
</evidence>
<evidence type="ECO:0000256" key="2">
    <source>
        <dbReference type="ARBA" id="ARBA00007866"/>
    </source>
</evidence>
<dbReference type="InterPro" id="IPR011759">
    <property type="entry name" value="Cyt_c_oxidase_su2_TM_dom"/>
</dbReference>